<accession>A0A9D8KCT0</accession>
<proteinExistence type="predicted"/>
<keyword evidence="1" id="KW-0472">Membrane</keyword>
<gene>
    <name evidence="2" type="ORF">JW984_00835</name>
</gene>
<feature type="transmembrane region" description="Helical" evidence="1">
    <location>
        <begin position="351"/>
        <end position="371"/>
    </location>
</feature>
<dbReference type="InterPro" id="IPR010364">
    <property type="entry name" value="Uncharacterised_IM_CreD"/>
</dbReference>
<feature type="transmembrane region" description="Helical" evidence="1">
    <location>
        <begin position="265"/>
        <end position="288"/>
    </location>
</feature>
<reference evidence="2" key="1">
    <citation type="journal article" date="2021" name="Environ. Microbiol.">
        <title>Genomic characterization of three novel Desulfobacterota classes expand the metabolic and phylogenetic diversity of the phylum.</title>
        <authorList>
            <person name="Murphy C.L."/>
            <person name="Biggerstaff J."/>
            <person name="Eichhorn A."/>
            <person name="Ewing E."/>
            <person name="Shahan R."/>
            <person name="Soriano D."/>
            <person name="Stewart S."/>
            <person name="VanMol K."/>
            <person name="Walker R."/>
            <person name="Walters P."/>
            <person name="Elshahed M.S."/>
            <person name="Youssef N.H."/>
        </authorList>
    </citation>
    <scope>NUCLEOTIDE SEQUENCE</scope>
    <source>
        <strain evidence="2">Zod_Metabat.24</strain>
    </source>
</reference>
<dbReference type="EMBL" id="JAFGIX010000003">
    <property type="protein sequence ID" value="MBN1571724.1"/>
    <property type="molecule type" value="Genomic_DNA"/>
</dbReference>
<evidence type="ECO:0000256" key="1">
    <source>
        <dbReference type="SAM" id="Phobius"/>
    </source>
</evidence>
<feature type="transmembrane region" description="Helical" evidence="1">
    <location>
        <begin position="300"/>
        <end position="318"/>
    </location>
</feature>
<feature type="transmembrane region" description="Helical" evidence="1">
    <location>
        <begin position="324"/>
        <end position="344"/>
    </location>
</feature>
<protein>
    <submittedName>
        <fullName evidence="2">Inner membrane CreD family protein</fullName>
    </submittedName>
</protein>
<keyword evidence="1" id="KW-0812">Transmembrane</keyword>
<dbReference type="Pfam" id="PF06123">
    <property type="entry name" value="CreD"/>
    <property type="match status" value="1"/>
</dbReference>
<feature type="transmembrane region" description="Helical" evidence="1">
    <location>
        <begin position="377"/>
        <end position="395"/>
    </location>
</feature>
<dbReference type="Proteomes" id="UP000809273">
    <property type="component" value="Unassembled WGS sequence"/>
</dbReference>
<name>A0A9D8KCT0_9DELT</name>
<evidence type="ECO:0000313" key="3">
    <source>
        <dbReference type="Proteomes" id="UP000809273"/>
    </source>
</evidence>
<organism evidence="2 3">
    <name type="scientific">Candidatus Zymogenus saltonus</name>
    <dbReference type="NCBI Taxonomy" id="2844893"/>
    <lineage>
        <taxon>Bacteria</taxon>
        <taxon>Deltaproteobacteria</taxon>
        <taxon>Candidatus Zymogenia</taxon>
        <taxon>Candidatus Zymogeniales</taxon>
        <taxon>Candidatus Zymogenaceae</taxon>
        <taxon>Candidatus Zymogenus</taxon>
    </lineage>
</organism>
<dbReference type="AlphaFoldDB" id="A0A9D8KCT0"/>
<evidence type="ECO:0000313" key="2">
    <source>
        <dbReference type="EMBL" id="MBN1571724.1"/>
    </source>
</evidence>
<keyword evidence="1" id="KW-1133">Transmembrane helix</keyword>
<comment type="caution">
    <text evidence="2">The sequence shown here is derived from an EMBL/GenBank/DDBJ whole genome shotgun (WGS) entry which is preliminary data.</text>
</comment>
<reference evidence="2" key="2">
    <citation type="submission" date="2021-01" db="EMBL/GenBank/DDBJ databases">
        <authorList>
            <person name="Hahn C.R."/>
            <person name="Youssef N.H."/>
            <person name="Elshahed M."/>
        </authorList>
    </citation>
    <scope>NUCLEOTIDE SEQUENCE</scope>
    <source>
        <strain evidence="2">Zod_Metabat.24</strain>
    </source>
</reference>
<sequence>MVKKIAALVFIFICTSIAWMILGATLEVRSSEVDERLGYEVDSLYGPAQHQVAPLFGYSYKVDTSSYDEKLKRKVKTFRTVSGNLPIERSDIDVDLSLDYRRKGLLWYSTYAVGFDGTYKTKNSTDNKVDLNILFRFPSSNNEYDDFHFYIDGKEVEKLDWGKEGVGKTVSLGPNEELTFRAVYLSRGKTEWAYKFGDEDIVEVVDFSMTVNTDFKAVDFPEGSISPTSMEDTDSGKKLTWDYEKKISGKMIAVEMPTKLNPGPLAAKITFFAPVSLFFFFFIIFIITTLRDIRIHPMNFFFLASAFFAFHLLFAYLVDHLDVNLSFIISAAVSVLLVVSYLRLVVGARFALVEAGISQIVYLVLFSYSFFFKGYTGLIITITSIITLAILMQMTGRIDWDEKFKALPKK</sequence>